<proteinExistence type="predicted"/>
<accession>A0ABT2FS22</accession>
<dbReference type="EMBL" id="JAKOGG010000855">
    <property type="protein sequence ID" value="MCS4559143.1"/>
    <property type="molecule type" value="Genomic_DNA"/>
</dbReference>
<keyword evidence="3" id="KW-1185">Reference proteome</keyword>
<dbReference type="RefSeq" id="WP_238899144.1">
    <property type="nucleotide sequence ID" value="NZ_JAKOGG010000855.1"/>
</dbReference>
<comment type="caution">
    <text evidence="2">The sequence shown here is derived from an EMBL/GenBank/DDBJ whole genome shotgun (WGS) entry which is preliminary data.</text>
</comment>
<organism evidence="2 3">
    <name type="scientific">Shewanella electrica</name>
    <dbReference type="NCBI Taxonomy" id="515560"/>
    <lineage>
        <taxon>Bacteria</taxon>
        <taxon>Pseudomonadati</taxon>
        <taxon>Pseudomonadota</taxon>
        <taxon>Gammaproteobacteria</taxon>
        <taxon>Alteromonadales</taxon>
        <taxon>Shewanellaceae</taxon>
        <taxon>Shewanella</taxon>
    </lineage>
</organism>
<dbReference type="Proteomes" id="UP001201549">
    <property type="component" value="Unassembled WGS sequence"/>
</dbReference>
<reference evidence="2 3" key="1">
    <citation type="submission" date="2022-02" db="EMBL/GenBank/DDBJ databases">
        <authorList>
            <person name="Zhuang L."/>
        </authorList>
    </citation>
    <scope>NUCLEOTIDE SEQUENCE [LARGE SCALE GENOMIC DNA]</scope>
    <source>
        <strain evidence="2 3">C32</strain>
    </source>
</reference>
<feature type="region of interest" description="Disordered" evidence="1">
    <location>
        <begin position="1"/>
        <end position="32"/>
    </location>
</feature>
<gene>
    <name evidence="2" type="ORF">L9G74_22250</name>
</gene>
<evidence type="ECO:0000256" key="1">
    <source>
        <dbReference type="SAM" id="MobiDB-lite"/>
    </source>
</evidence>
<evidence type="ECO:0000313" key="3">
    <source>
        <dbReference type="Proteomes" id="UP001201549"/>
    </source>
</evidence>
<sequence>DPQLTSPKKKVQQEKKKSRKIQKSNTKEAVEETAVVEKIEVVKVVDKKKASPNASPKNTVGKQTKTTETTVETSAS</sequence>
<reference evidence="3" key="2">
    <citation type="submission" date="2023-07" db="EMBL/GenBank/DDBJ databases">
        <title>Shewanella mangrovi sp. nov., an acetaldehyde- degrading bacterium isolated from mangrove sediment.</title>
        <authorList>
            <person name="Liu Y."/>
        </authorList>
    </citation>
    <scope>NUCLEOTIDE SEQUENCE [LARGE SCALE GENOMIC DNA]</scope>
    <source>
        <strain evidence="3">C32</strain>
    </source>
</reference>
<feature type="region of interest" description="Disordered" evidence="1">
    <location>
        <begin position="47"/>
        <end position="76"/>
    </location>
</feature>
<feature type="non-terminal residue" evidence="2">
    <location>
        <position position="76"/>
    </location>
</feature>
<feature type="compositionally biased region" description="Low complexity" evidence="1">
    <location>
        <begin position="59"/>
        <end position="76"/>
    </location>
</feature>
<feature type="non-terminal residue" evidence="2">
    <location>
        <position position="1"/>
    </location>
</feature>
<protein>
    <submittedName>
        <fullName evidence="2">Uncharacterized protein</fullName>
    </submittedName>
</protein>
<evidence type="ECO:0000313" key="2">
    <source>
        <dbReference type="EMBL" id="MCS4559143.1"/>
    </source>
</evidence>
<name>A0ABT2FS22_9GAMM</name>